<evidence type="ECO:0000313" key="3">
    <source>
        <dbReference type="Proteomes" id="UP000827892"/>
    </source>
</evidence>
<feature type="transmembrane region" description="Helical" evidence="1">
    <location>
        <begin position="12"/>
        <end position="36"/>
    </location>
</feature>
<reference evidence="2 3" key="1">
    <citation type="submission" date="2022-02" db="EMBL/GenBank/DDBJ databases">
        <title>Chromosome-level reference genomes for two strains of Caenorhabditis briggsae: an improved platform for comparative genomics.</title>
        <authorList>
            <person name="Stevens L."/>
            <person name="Andersen E.C."/>
        </authorList>
    </citation>
    <scope>NUCLEOTIDE SEQUENCE [LARGE SCALE GENOMIC DNA]</scope>
    <source>
        <strain evidence="2">QX1410_ONT</strain>
        <tissue evidence="2">Whole-organism</tissue>
    </source>
</reference>
<organism evidence="2 3">
    <name type="scientific">Caenorhabditis briggsae</name>
    <dbReference type="NCBI Taxonomy" id="6238"/>
    <lineage>
        <taxon>Eukaryota</taxon>
        <taxon>Metazoa</taxon>
        <taxon>Ecdysozoa</taxon>
        <taxon>Nematoda</taxon>
        <taxon>Chromadorea</taxon>
        <taxon>Rhabditida</taxon>
        <taxon>Rhabditina</taxon>
        <taxon>Rhabditomorpha</taxon>
        <taxon>Rhabditoidea</taxon>
        <taxon>Rhabditidae</taxon>
        <taxon>Peloderinae</taxon>
        <taxon>Caenorhabditis</taxon>
    </lineage>
</organism>
<keyword evidence="1" id="KW-0812">Transmembrane</keyword>
<gene>
    <name evidence="2" type="ORF">L3Y34_007090</name>
</gene>
<dbReference type="PANTHER" id="PTHR45830">
    <property type="entry name" value="SERPENTINE RECEPTOR, CLASS I"/>
    <property type="match status" value="1"/>
</dbReference>
<accession>A0AAE9D0D9</accession>
<keyword evidence="1" id="KW-1133">Transmembrane helix</keyword>
<evidence type="ECO:0000256" key="1">
    <source>
        <dbReference type="SAM" id="Phobius"/>
    </source>
</evidence>
<feature type="transmembrane region" description="Helical" evidence="1">
    <location>
        <begin position="48"/>
        <end position="72"/>
    </location>
</feature>
<feature type="transmembrane region" description="Helical" evidence="1">
    <location>
        <begin position="230"/>
        <end position="254"/>
    </location>
</feature>
<dbReference type="Proteomes" id="UP000827892">
    <property type="component" value="Chromosome V"/>
</dbReference>
<keyword evidence="1" id="KW-0472">Membrane</keyword>
<dbReference type="PANTHER" id="PTHR45830:SF16">
    <property type="entry name" value="SERPENTINE RECEPTOR, CLASS I"/>
    <property type="match status" value="1"/>
</dbReference>
<dbReference type="InterPro" id="IPR019429">
    <property type="entry name" value="7TM_GPCR_serpentine_rcpt_Sri"/>
</dbReference>
<feature type="transmembrane region" description="Helical" evidence="1">
    <location>
        <begin position="200"/>
        <end position="224"/>
    </location>
</feature>
<dbReference type="AlphaFoldDB" id="A0AAE9D0D9"/>
<dbReference type="Pfam" id="PF10327">
    <property type="entry name" value="7TM_GPCR_Sri"/>
    <property type="match status" value="1"/>
</dbReference>
<name>A0AAE9D0D9_CAEBR</name>
<feature type="transmembrane region" description="Helical" evidence="1">
    <location>
        <begin position="149"/>
        <end position="180"/>
    </location>
</feature>
<protein>
    <submittedName>
        <fullName evidence="2">Uncharacterized protein</fullName>
    </submittedName>
</protein>
<dbReference type="EMBL" id="CP090895">
    <property type="protein sequence ID" value="ULT87685.1"/>
    <property type="molecule type" value="Genomic_DNA"/>
</dbReference>
<evidence type="ECO:0000313" key="2">
    <source>
        <dbReference type="EMBL" id="ULT87685.1"/>
    </source>
</evidence>
<sequence>MSLSSNKYQKKVVMDLLSNMVVTLPFYIITPFFIFVKFFLDDDIDVSALLAFAVFDALFALQGSLIAVLIFMKTMTIARKDSPFRMSDTGQKLFLLALVGGAVSSQLFVILASYSDPSQVSKFLSKSYPSMKFLLRYKFLWILTTNRNFVGFITSIFICIGLVFMVMLMSYIVLLFELDLQVNSMSRSTNKYQKKVVRDFLVHLGISLPFYVLTPLFIFVKFFLNDDIDVSVLTTLFFAFFVSAPIPSMLVFLLRNPVYRTFLITEFRIPVNKTPAAKTTNSRQTPSRVQME</sequence>
<proteinExistence type="predicted"/>
<feature type="transmembrane region" description="Helical" evidence="1">
    <location>
        <begin position="93"/>
        <end position="114"/>
    </location>
</feature>